<dbReference type="Proteomes" id="UP000193553">
    <property type="component" value="Unassembled WGS sequence"/>
</dbReference>
<keyword evidence="4" id="KW-1185">Reference proteome</keyword>
<dbReference type="AlphaFoldDB" id="A0A1X3G9P8"/>
<dbReference type="RefSeq" id="WP_085362184.1">
    <property type="nucleotide sequence ID" value="NZ_NAFC01000151.1"/>
</dbReference>
<accession>A0A1X3G9P8</accession>
<gene>
    <name evidence="2" type="ORF">BST63_10210</name>
    <name evidence="1" type="ORF">BSZ18_10040</name>
</gene>
<evidence type="ECO:0000313" key="1">
    <source>
        <dbReference type="EMBL" id="OSJ14221.1"/>
    </source>
</evidence>
<name>A0A1X3G9P8_9BRAD</name>
<protein>
    <submittedName>
        <fullName evidence="1">Uncharacterized protein</fullName>
    </submittedName>
</protein>
<dbReference type="EMBL" id="NAFK01000149">
    <property type="protein sequence ID" value="OSJ31286.1"/>
    <property type="molecule type" value="Genomic_DNA"/>
</dbReference>
<dbReference type="Proteomes" id="UP000193884">
    <property type="component" value="Unassembled WGS sequence"/>
</dbReference>
<organism evidence="1 3">
    <name type="scientific">Bradyrhizobium canariense</name>
    <dbReference type="NCBI Taxonomy" id="255045"/>
    <lineage>
        <taxon>Bacteria</taxon>
        <taxon>Pseudomonadati</taxon>
        <taxon>Pseudomonadota</taxon>
        <taxon>Alphaproteobacteria</taxon>
        <taxon>Hyphomicrobiales</taxon>
        <taxon>Nitrobacteraceae</taxon>
        <taxon>Bradyrhizobium</taxon>
    </lineage>
</organism>
<evidence type="ECO:0000313" key="3">
    <source>
        <dbReference type="Proteomes" id="UP000193553"/>
    </source>
</evidence>
<comment type="caution">
    <text evidence="1">The sequence shown here is derived from an EMBL/GenBank/DDBJ whole genome shotgun (WGS) entry which is preliminary data.</text>
</comment>
<dbReference type="EMBL" id="NAFI01000160">
    <property type="protein sequence ID" value="OSJ14221.1"/>
    <property type="molecule type" value="Genomic_DNA"/>
</dbReference>
<reference evidence="3 4" key="1">
    <citation type="submission" date="2017-03" db="EMBL/GenBank/DDBJ databases">
        <title>Whole genome sequences of fourteen strains of Bradyrhizobium canariense and one strain of Bradyrhizobium japonicum isolated from Lupinus (Papilionoideae: Genisteae) species in Algeria.</title>
        <authorList>
            <person name="Crovadore J."/>
            <person name="Chekireb D."/>
            <person name="Brachmann A."/>
            <person name="Chablais R."/>
            <person name="Cochard B."/>
            <person name="Lefort F."/>
        </authorList>
    </citation>
    <scope>NUCLEOTIDE SEQUENCE [LARGE SCALE GENOMIC DNA]</scope>
    <source>
        <strain evidence="1 3">UBMA195</strain>
        <strain evidence="2 4">UBMAN05</strain>
    </source>
</reference>
<evidence type="ECO:0000313" key="2">
    <source>
        <dbReference type="EMBL" id="OSJ31286.1"/>
    </source>
</evidence>
<evidence type="ECO:0000313" key="4">
    <source>
        <dbReference type="Proteomes" id="UP000193884"/>
    </source>
</evidence>
<proteinExistence type="predicted"/>
<sequence>MAQFGESGLFEQVLRGGNAGSIAVPRALARQRCAKFDKGEYFGAGRVAVFRRRVGQPCHG</sequence>